<keyword evidence="2" id="KW-0472">Membrane</keyword>
<dbReference type="OrthoDB" id="9801061at2"/>
<dbReference type="PANTHER" id="PTHR46825:SF11">
    <property type="entry name" value="PENICILLIN-BINDING PROTEIN 4"/>
    <property type="match status" value="1"/>
</dbReference>
<proteinExistence type="predicted"/>
<keyword evidence="6" id="KW-1185">Reference proteome</keyword>
<comment type="subcellular location">
    <subcellularLocation>
        <location evidence="1">Membrane</location>
    </subcellularLocation>
</comment>
<feature type="signal peptide" evidence="3">
    <location>
        <begin position="1"/>
        <end position="23"/>
    </location>
</feature>
<sequence length="396" mass="41811" precursor="true">MLTRRPIAAYLVALVAIAPACHAADGRESLDATLAPYLERDKLPALAAAVAVKGEVVAAGAVGTRRAGEKIPVTLDDRFHIGSDTKAMTATLAGMLVDEGKLRWDSTVGELLPDLAAGLDPGVRGVRLAQLLSHTSGLPGDDEAFGELLGKSYLQEGNLDAMRTWLAKEYGKRPLATKPGAKFAYANMNYIIAGAAIERAAGRTWEELIRRRLFEPLGLRSAGLGNQASLGLVDAPLGHEERDGKVVAFLAGPNGDNPVVLGPAGTAHMSVLDFARWAAWNAGGGRRGPALVRPETLARLHAKVIDIPARKGTAPGTPTIGGYAMGWGEVNVPFSREPLLHHAGSNTKNLAQVWIDPRRDLAIVLMTNLGGDRADDALKKLAAELYGRYAGSAGRP</sequence>
<evidence type="ECO:0000256" key="3">
    <source>
        <dbReference type="SAM" id="SignalP"/>
    </source>
</evidence>
<dbReference type="AlphaFoldDB" id="A0A5B9WE50"/>
<reference evidence="5 6" key="1">
    <citation type="submission" date="2019-08" db="EMBL/GenBank/DDBJ databases">
        <title>Deep-cultivation of Planctomycetes and their phenomic and genomic characterization uncovers novel biology.</title>
        <authorList>
            <person name="Wiegand S."/>
            <person name="Jogler M."/>
            <person name="Boedeker C."/>
            <person name="Pinto D."/>
            <person name="Vollmers J."/>
            <person name="Rivas-Marin E."/>
            <person name="Kohn T."/>
            <person name="Peeters S.H."/>
            <person name="Heuer A."/>
            <person name="Rast P."/>
            <person name="Oberbeckmann S."/>
            <person name="Bunk B."/>
            <person name="Jeske O."/>
            <person name="Meyerdierks A."/>
            <person name="Storesund J.E."/>
            <person name="Kallscheuer N."/>
            <person name="Luecker S."/>
            <person name="Lage O.M."/>
            <person name="Pohl T."/>
            <person name="Merkel B.J."/>
            <person name="Hornburger P."/>
            <person name="Mueller R.-W."/>
            <person name="Bruemmer F."/>
            <person name="Labrenz M."/>
            <person name="Spormann A.M."/>
            <person name="Op den Camp H."/>
            <person name="Overmann J."/>
            <person name="Amann R."/>
            <person name="Jetten M.S.M."/>
            <person name="Mascher T."/>
            <person name="Medema M.H."/>
            <person name="Devos D.P."/>
            <person name="Kaster A.-K."/>
            <person name="Ovreas L."/>
            <person name="Rohde M."/>
            <person name="Galperin M.Y."/>
            <person name="Jogler C."/>
        </authorList>
    </citation>
    <scope>NUCLEOTIDE SEQUENCE [LARGE SCALE GENOMIC DNA]</scope>
    <source>
        <strain evidence="5 6">OJF2</strain>
    </source>
</reference>
<evidence type="ECO:0000313" key="6">
    <source>
        <dbReference type="Proteomes" id="UP000324233"/>
    </source>
</evidence>
<dbReference type="SUPFAM" id="SSF56601">
    <property type="entry name" value="beta-lactamase/transpeptidase-like"/>
    <property type="match status" value="1"/>
</dbReference>
<feature type="domain" description="Beta-lactamase-related" evidence="4">
    <location>
        <begin position="30"/>
        <end position="380"/>
    </location>
</feature>
<accession>A0A5B9WE50</accession>
<keyword evidence="3" id="KW-0732">Signal</keyword>
<evidence type="ECO:0000256" key="2">
    <source>
        <dbReference type="ARBA" id="ARBA00023136"/>
    </source>
</evidence>
<name>A0A5B9WE50_9BACT</name>
<dbReference type="Pfam" id="PF00144">
    <property type="entry name" value="Beta-lactamase"/>
    <property type="match status" value="1"/>
</dbReference>
<dbReference type="RefSeq" id="WP_148598216.1">
    <property type="nucleotide sequence ID" value="NZ_CP042997.1"/>
</dbReference>
<gene>
    <name evidence="5" type="ORF">OJF2_74270</name>
</gene>
<evidence type="ECO:0000313" key="5">
    <source>
        <dbReference type="EMBL" id="QEH38817.1"/>
    </source>
</evidence>
<dbReference type="InterPro" id="IPR012338">
    <property type="entry name" value="Beta-lactam/transpept-like"/>
</dbReference>
<dbReference type="GO" id="GO:0016020">
    <property type="term" value="C:membrane"/>
    <property type="evidence" value="ECO:0007669"/>
    <property type="project" value="UniProtKB-SubCell"/>
</dbReference>
<protein>
    <submittedName>
        <fullName evidence="5">D-alanyl-D-alanine carboxypeptidase</fullName>
        <ecNumber evidence="5">3.4.16.4</ecNumber>
    </submittedName>
</protein>
<evidence type="ECO:0000259" key="4">
    <source>
        <dbReference type="Pfam" id="PF00144"/>
    </source>
</evidence>
<dbReference type="Proteomes" id="UP000324233">
    <property type="component" value="Chromosome"/>
</dbReference>
<feature type="chain" id="PRO_5022842504" evidence="3">
    <location>
        <begin position="24"/>
        <end position="396"/>
    </location>
</feature>
<dbReference type="EC" id="3.4.16.4" evidence="5"/>
<dbReference type="KEGG" id="agv:OJF2_74270"/>
<dbReference type="EMBL" id="CP042997">
    <property type="protein sequence ID" value="QEH38817.1"/>
    <property type="molecule type" value="Genomic_DNA"/>
</dbReference>
<keyword evidence="5" id="KW-0121">Carboxypeptidase</keyword>
<dbReference type="GO" id="GO:0009002">
    <property type="term" value="F:serine-type D-Ala-D-Ala carboxypeptidase activity"/>
    <property type="evidence" value="ECO:0007669"/>
    <property type="project" value="UniProtKB-EC"/>
</dbReference>
<dbReference type="Gene3D" id="3.40.710.10">
    <property type="entry name" value="DD-peptidase/beta-lactamase superfamily"/>
    <property type="match status" value="1"/>
</dbReference>
<organism evidence="5 6">
    <name type="scientific">Aquisphaera giovannonii</name>
    <dbReference type="NCBI Taxonomy" id="406548"/>
    <lineage>
        <taxon>Bacteria</taxon>
        <taxon>Pseudomonadati</taxon>
        <taxon>Planctomycetota</taxon>
        <taxon>Planctomycetia</taxon>
        <taxon>Isosphaerales</taxon>
        <taxon>Isosphaeraceae</taxon>
        <taxon>Aquisphaera</taxon>
    </lineage>
</organism>
<dbReference type="InterPro" id="IPR001466">
    <property type="entry name" value="Beta-lactam-related"/>
</dbReference>
<keyword evidence="5" id="KW-0378">Hydrolase</keyword>
<dbReference type="PANTHER" id="PTHR46825">
    <property type="entry name" value="D-ALANYL-D-ALANINE-CARBOXYPEPTIDASE/ENDOPEPTIDASE AMPH"/>
    <property type="match status" value="1"/>
</dbReference>
<dbReference type="InterPro" id="IPR050491">
    <property type="entry name" value="AmpC-like"/>
</dbReference>
<keyword evidence="5" id="KW-0645">Protease</keyword>
<evidence type="ECO:0000256" key="1">
    <source>
        <dbReference type="ARBA" id="ARBA00004370"/>
    </source>
</evidence>